<evidence type="ECO:0000313" key="2">
    <source>
        <dbReference type="EnsemblPlants" id="KEH44154"/>
    </source>
</evidence>
<reference evidence="1 3" key="1">
    <citation type="journal article" date="2011" name="Nature">
        <title>The Medicago genome provides insight into the evolution of rhizobial symbioses.</title>
        <authorList>
            <person name="Young N.D."/>
            <person name="Debelle F."/>
            <person name="Oldroyd G.E."/>
            <person name="Geurts R."/>
            <person name="Cannon S.B."/>
            <person name="Udvardi M.K."/>
            <person name="Benedito V.A."/>
            <person name="Mayer K.F."/>
            <person name="Gouzy J."/>
            <person name="Schoof H."/>
            <person name="Van de Peer Y."/>
            <person name="Proost S."/>
            <person name="Cook D.R."/>
            <person name="Meyers B.C."/>
            <person name="Spannagl M."/>
            <person name="Cheung F."/>
            <person name="De Mita S."/>
            <person name="Krishnakumar V."/>
            <person name="Gundlach H."/>
            <person name="Zhou S."/>
            <person name="Mudge J."/>
            <person name="Bharti A.K."/>
            <person name="Murray J.D."/>
            <person name="Naoumkina M.A."/>
            <person name="Rosen B."/>
            <person name="Silverstein K.A."/>
            <person name="Tang H."/>
            <person name="Rombauts S."/>
            <person name="Zhao P.X."/>
            <person name="Zhou P."/>
            <person name="Barbe V."/>
            <person name="Bardou P."/>
            <person name="Bechner M."/>
            <person name="Bellec A."/>
            <person name="Berger A."/>
            <person name="Berges H."/>
            <person name="Bidwell S."/>
            <person name="Bisseling T."/>
            <person name="Choisne N."/>
            <person name="Couloux A."/>
            <person name="Denny R."/>
            <person name="Deshpande S."/>
            <person name="Dai X."/>
            <person name="Doyle J.J."/>
            <person name="Dudez A.M."/>
            <person name="Farmer A.D."/>
            <person name="Fouteau S."/>
            <person name="Franken C."/>
            <person name="Gibelin C."/>
            <person name="Gish J."/>
            <person name="Goldstein S."/>
            <person name="Gonzalez A.J."/>
            <person name="Green P.J."/>
            <person name="Hallab A."/>
            <person name="Hartog M."/>
            <person name="Hua A."/>
            <person name="Humphray S.J."/>
            <person name="Jeong D.H."/>
            <person name="Jing Y."/>
            <person name="Jocker A."/>
            <person name="Kenton S.M."/>
            <person name="Kim D.J."/>
            <person name="Klee K."/>
            <person name="Lai H."/>
            <person name="Lang C."/>
            <person name="Lin S."/>
            <person name="Macmil S.L."/>
            <person name="Magdelenat G."/>
            <person name="Matthews L."/>
            <person name="McCorrison J."/>
            <person name="Monaghan E.L."/>
            <person name="Mun J.H."/>
            <person name="Najar F.Z."/>
            <person name="Nicholson C."/>
            <person name="Noirot C."/>
            <person name="O'Bleness M."/>
            <person name="Paule C.R."/>
            <person name="Poulain J."/>
            <person name="Prion F."/>
            <person name="Qin B."/>
            <person name="Qu C."/>
            <person name="Retzel E.F."/>
            <person name="Riddle C."/>
            <person name="Sallet E."/>
            <person name="Samain S."/>
            <person name="Samson N."/>
            <person name="Sanders I."/>
            <person name="Saurat O."/>
            <person name="Scarpelli C."/>
            <person name="Schiex T."/>
            <person name="Segurens B."/>
            <person name="Severin A.J."/>
            <person name="Sherrier D.J."/>
            <person name="Shi R."/>
            <person name="Sims S."/>
            <person name="Singer S.R."/>
            <person name="Sinharoy S."/>
            <person name="Sterck L."/>
            <person name="Viollet A."/>
            <person name="Wang B.B."/>
            <person name="Wang K."/>
            <person name="Wang M."/>
            <person name="Wang X."/>
            <person name="Warfsmann J."/>
            <person name="Weissenbach J."/>
            <person name="White D.D."/>
            <person name="White J.D."/>
            <person name="Wiley G.B."/>
            <person name="Wincker P."/>
            <person name="Xing Y."/>
            <person name="Yang L."/>
            <person name="Yao Z."/>
            <person name="Ying F."/>
            <person name="Zhai J."/>
            <person name="Zhou L."/>
            <person name="Zuber A."/>
            <person name="Denarie J."/>
            <person name="Dixon R.A."/>
            <person name="May G.D."/>
            <person name="Schwartz D.C."/>
            <person name="Rogers J."/>
            <person name="Quetier F."/>
            <person name="Town C.D."/>
            <person name="Roe B.A."/>
        </authorList>
    </citation>
    <scope>NUCLEOTIDE SEQUENCE [LARGE SCALE GENOMIC DNA]</scope>
    <source>
        <strain evidence="1">A17</strain>
        <strain evidence="2 3">cv. Jemalong A17</strain>
    </source>
</reference>
<dbReference type="EnsemblPlants" id="KEH44154">
    <property type="protein sequence ID" value="KEH44154"/>
    <property type="gene ID" value="MTR_1g109140"/>
</dbReference>
<dbReference type="EMBL" id="CM001217">
    <property type="protein sequence ID" value="KEH44154.1"/>
    <property type="molecule type" value="Genomic_DNA"/>
</dbReference>
<reference evidence="2" key="3">
    <citation type="submission" date="2015-04" db="UniProtKB">
        <authorList>
            <consortium name="EnsemblPlants"/>
        </authorList>
    </citation>
    <scope>IDENTIFICATION</scope>
    <source>
        <strain evidence="2">cv. Jemalong A17</strain>
    </source>
</reference>
<dbReference type="HOGENOM" id="CLU_2349910_0_0_1"/>
<evidence type="ECO:0000313" key="3">
    <source>
        <dbReference type="Proteomes" id="UP000002051"/>
    </source>
</evidence>
<sequence length="97" mass="11398">METCSRVFKEIDGFRKIGEETPNQGIIQRRHWVGQNPCQKDIIPRKRDICEGKCQGLHPWEKNEGLNPWDIARLSPWHNPWLIPSLKSATLQTLRLR</sequence>
<dbReference type="AlphaFoldDB" id="A0A072VQ53"/>
<proteinExistence type="predicted"/>
<evidence type="ECO:0000313" key="1">
    <source>
        <dbReference type="EMBL" id="KEH44154.1"/>
    </source>
</evidence>
<organism evidence="1 3">
    <name type="scientific">Medicago truncatula</name>
    <name type="common">Barrel medic</name>
    <name type="synonym">Medicago tribuloides</name>
    <dbReference type="NCBI Taxonomy" id="3880"/>
    <lineage>
        <taxon>Eukaryota</taxon>
        <taxon>Viridiplantae</taxon>
        <taxon>Streptophyta</taxon>
        <taxon>Embryophyta</taxon>
        <taxon>Tracheophyta</taxon>
        <taxon>Spermatophyta</taxon>
        <taxon>Magnoliopsida</taxon>
        <taxon>eudicotyledons</taxon>
        <taxon>Gunneridae</taxon>
        <taxon>Pentapetalae</taxon>
        <taxon>rosids</taxon>
        <taxon>fabids</taxon>
        <taxon>Fabales</taxon>
        <taxon>Fabaceae</taxon>
        <taxon>Papilionoideae</taxon>
        <taxon>50 kb inversion clade</taxon>
        <taxon>NPAAA clade</taxon>
        <taxon>Hologalegina</taxon>
        <taxon>IRL clade</taxon>
        <taxon>Trifolieae</taxon>
        <taxon>Medicago</taxon>
    </lineage>
</organism>
<dbReference type="Proteomes" id="UP000002051">
    <property type="component" value="Unassembled WGS sequence"/>
</dbReference>
<accession>A0A072VQ53</accession>
<reference evidence="1 3" key="2">
    <citation type="journal article" date="2014" name="BMC Genomics">
        <title>An improved genome release (version Mt4.0) for the model legume Medicago truncatula.</title>
        <authorList>
            <person name="Tang H."/>
            <person name="Krishnakumar V."/>
            <person name="Bidwell S."/>
            <person name="Rosen B."/>
            <person name="Chan A."/>
            <person name="Zhou S."/>
            <person name="Gentzbittel L."/>
            <person name="Childs K.L."/>
            <person name="Yandell M."/>
            <person name="Gundlach H."/>
            <person name="Mayer K.F."/>
            <person name="Schwartz D.C."/>
            <person name="Town C.D."/>
        </authorList>
    </citation>
    <scope>GENOME REANNOTATION</scope>
    <source>
        <strain evidence="1">A17</strain>
        <strain evidence="2 3">cv. Jemalong A17</strain>
    </source>
</reference>
<name>A0A072VQ53_MEDTR</name>
<keyword evidence="3" id="KW-1185">Reference proteome</keyword>
<protein>
    <submittedName>
        <fullName evidence="1 2">Uncharacterized protein</fullName>
    </submittedName>
</protein>
<gene>
    <name evidence="1" type="ordered locus">MTR_1g109140</name>
</gene>